<dbReference type="RefSeq" id="WP_169589085.1">
    <property type="nucleotide sequence ID" value="NZ_VCQU01000005.1"/>
</dbReference>
<dbReference type="InterPro" id="IPR036890">
    <property type="entry name" value="HATPase_C_sf"/>
</dbReference>
<dbReference type="AlphaFoldDB" id="A0A848KFD8"/>
<dbReference type="GO" id="GO:0005524">
    <property type="term" value="F:ATP binding"/>
    <property type="evidence" value="ECO:0007669"/>
    <property type="project" value="UniProtKB-KW"/>
</dbReference>
<evidence type="ECO:0000313" key="1">
    <source>
        <dbReference type="EMBL" id="NMN96456.1"/>
    </source>
</evidence>
<organism evidence="1 2">
    <name type="scientific">Antrihabitans stalactiti</name>
    <dbReference type="NCBI Taxonomy" id="2584121"/>
    <lineage>
        <taxon>Bacteria</taxon>
        <taxon>Bacillati</taxon>
        <taxon>Actinomycetota</taxon>
        <taxon>Actinomycetes</taxon>
        <taxon>Mycobacteriales</taxon>
        <taxon>Nocardiaceae</taxon>
        <taxon>Antrihabitans</taxon>
    </lineage>
</organism>
<sequence>MSDPFGTASLRESVLLAWGSSPTRLREDTATEADLVTAGYRDRLLTELAQNAADAATQAGVAGCVAVWLDGRDLHVSNTGAPLNIEGVQALAALRASGKSADAGVGQFGVGFTAVLAVSDEIELRSVSGAIRFSAAQTRELLARSDIPAASRVPVLRLVWPTLDRPVEGADTEIVLRLRDGVDAVALLAAMRSEAVDLLLELPALESIRIGDDDFRRTQRTFSAGVDEISIGDQNWLQYQTPRARWLVPVVGERVSPVGSDVLRAPTRSDEELSLPALLIADVRMQPDRRRVLPGARIAELAAGYSEFVRALPAPDRIAMVPVPSLGRSAVDSILREAIIAELRESAWVPVIGDDEVAIPTRATVLPGLTSELASVLAEVIPDLVRPEVSGQHQLAALAQVDVHRIGLARVAELLSGLQRSPRWWHELYAALDGLVIDSVAAEELGSIAVPLADGRTVTGPRTTVTADSLELIENDSTTTLPVHWARLVHPAASHPLLGRLGSRHVDAADLLADPALQSAIEDVHDDEADELADAVLALAAKVSDPSTLPSWLGLLPLPDTDGELRSADELLLPGAPLHDVLVDESPFGTIDQALVERFGGEALRAVGVGWTFSVIRDELPTGPDHDLDDEVSWWSTLTSDPDTLVAVRDLDLVDDHRWPEALSLLAQDSVTAPLLRDRDGYVAWWLRRHASVDGQRLGALRYVGDATFDGVLDALVHPHAEELRGVLAAADDLDAELVQVIVDQLAEPARTPTPAVVADIYRRLGAAVASGVVDAEQVGLPDGVRTLSGAVVDPATALVLDKPWFAAVVPLDRLVVGSIETSSSLAQLLDLPVASESITGEIVGEGSVSSWDREPLAVLFFVGLGLPCPVGEVVVHDELTVRFSGAVDGCASVPFWVTDAGVTHVRANWTTAQ</sequence>
<keyword evidence="1" id="KW-0067">ATP-binding</keyword>
<reference evidence="1 2" key="1">
    <citation type="submission" date="2019-05" db="EMBL/GenBank/DDBJ databases">
        <authorList>
            <person name="Lee S.D."/>
        </authorList>
    </citation>
    <scope>NUCLEOTIDE SEQUENCE [LARGE SCALE GENOMIC DNA]</scope>
    <source>
        <strain evidence="1 2">YC2-7</strain>
    </source>
</reference>
<evidence type="ECO:0000313" key="2">
    <source>
        <dbReference type="Proteomes" id="UP000535543"/>
    </source>
</evidence>
<keyword evidence="2" id="KW-1185">Reference proteome</keyword>
<accession>A0A848KFD8</accession>
<keyword evidence="1" id="KW-0547">Nucleotide-binding</keyword>
<dbReference type="EMBL" id="VCQU01000005">
    <property type="protein sequence ID" value="NMN96456.1"/>
    <property type="molecule type" value="Genomic_DNA"/>
</dbReference>
<dbReference type="Proteomes" id="UP000535543">
    <property type="component" value="Unassembled WGS sequence"/>
</dbReference>
<protein>
    <submittedName>
        <fullName evidence="1">ATP-binding protein</fullName>
    </submittedName>
</protein>
<proteinExistence type="predicted"/>
<reference evidence="1 2" key="2">
    <citation type="submission" date="2020-06" db="EMBL/GenBank/DDBJ databases">
        <title>Antribacter stalactiti gen. nov., sp. nov., a new member of the family Nacardiaceae isolated from a cave.</title>
        <authorList>
            <person name="Kim I.S."/>
        </authorList>
    </citation>
    <scope>NUCLEOTIDE SEQUENCE [LARGE SCALE GENOMIC DNA]</scope>
    <source>
        <strain evidence="1 2">YC2-7</strain>
    </source>
</reference>
<comment type="caution">
    <text evidence="1">The sequence shown here is derived from an EMBL/GenBank/DDBJ whole genome shotgun (WGS) entry which is preliminary data.</text>
</comment>
<name>A0A848KFD8_9NOCA</name>
<gene>
    <name evidence="1" type="ORF">FGL95_15550</name>
</gene>
<dbReference type="NCBIfam" id="NF047352">
    <property type="entry name" value="P_loop_sacsin"/>
    <property type="match status" value="1"/>
</dbReference>
<dbReference type="SUPFAM" id="SSF55874">
    <property type="entry name" value="ATPase domain of HSP90 chaperone/DNA topoisomerase II/histidine kinase"/>
    <property type="match status" value="1"/>
</dbReference>